<comment type="caution">
    <text evidence="6">The sequence shown here is derived from an EMBL/GenBank/DDBJ whole genome shotgun (WGS) entry which is preliminary data.</text>
</comment>
<evidence type="ECO:0000256" key="2">
    <source>
        <dbReference type="ARBA" id="ARBA00023002"/>
    </source>
</evidence>
<dbReference type="EMBL" id="BAAALG010000012">
    <property type="protein sequence ID" value="GAA1109862.1"/>
    <property type="molecule type" value="Genomic_DNA"/>
</dbReference>
<dbReference type="RefSeq" id="WP_343995940.1">
    <property type="nucleotide sequence ID" value="NZ_BAAALG010000012.1"/>
</dbReference>
<dbReference type="InterPro" id="IPR015590">
    <property type="entry name" value="Aldehyde_DH_dom"/>
</dbReference>
<reference evidence="7" key="1">
    <citation type="journal article" date="2019" name="Int. J. Syst. Evol. Microbiol.">
        <title>The Global Catalogue of Microorganisms (GCM) 10K type strain sequencing project: providing services to taxonomists for standard genome sequencing and annotation.</title>
        <authorList>
            <consortium name="The Broad Institute Genomics Platform"/>
            <consortium name="The Broad Institute Genome Sequencing Center for Infectious Disease"/>
            <person name="Wu L."/>
            <person name="Ma J."/>
        </authorList>
    </citation>
    <scope>NUCLEOTIDE SEQUENCE [LARGE SCALE GENOMIC DNA]</scope>
    <source>
        <strain evidence="7">JCM 13008</strain>
    </source>
</reference>
<proteinExistence type="inferred from homology"/>
<dbReference type="CDD" id="cd07139">
    <property type="entry name" value="ALDH_AldA-Rv0768"/>
    <property type="match status" value="1"/>
</dbReference>
<dbReference type="Gene3D" id="3.40.309.10">
    <property type="entry name" value="Aldehyde Dehydrogenase, Chain A, domain 2"/>
    <property type="match status" value="1"/>
</dbReference>
<evidence type="ECO:0000256" key="3">
    <source>
        <dbReference type="PROSITE-ProRule" id="PRU10007"/>
    </source>
</evidence>
<gene>
    <name evidence="6" type="ORF">GCM10009668_32950</name>
</gene>
<sequence>MSELPHFPLIIGGEEVNTSATLEIIDPSTGQVTATAAKAGAAEVDLAVESAQKSFDAGDWSRATAGERTEVLLKIADKVGERLEEIAELELMANGATVRQATGFHIGYVAPHLTHFAELGANYQFEQPMPRASFPSLGQSTVRREPIGVVGAIAPWNFPLLLGLWKMGPALAVGNSVVIKPDERTPLSTLEFARIALECGLPAGVLNVVPGLGAEAGQRLAEHPGVGKIGFTGSTAVGQQIMRSAADNVKGVTLELGGKSPAIVLDDADLDLTVDGLLYGSMLYSGQVCMSMTRALVPASRHDEFVERLIERARTIQVGDTRDWETDMGPLVSRRQQERVLGYIESGKEQGANLVLGGGVPQVDGFEGGFWIEPTIFTGVDNSMRIAREEIFGPVLSVISYQNEAEALQIANDSDYGLASSVWSSDNERALEMAPKIQAGTVWINDAHQINVKVPFGGYKTSGLGRELGPNALDPFTEVKDVYLDLSGRRERRPYDALLSHAD</sequence>
<organism evidence="6 7">
    <name type="scientific">Nocardioides dubius</name>
    <dbReference type="NCBI Taxonomy" id="317019"/>
    <lineage>
        <taxon>Bacteria</taxon>
        <taxon>Bacillati</taxon>
        <taxon>Actinomycetota</taxon>
        <taxon>Actinomycetes</taxon>
        <taxon>Propionibacteriales</taxon>
        <taxon>Nocardioidaceae</taxon>
        <taxon>Nocardioides</taxon>
    </lineage>
</organism>
<keyword evidence="2 4" id="KW-0560">Oxidoreductase</keyword>
<dbReference type="PROSITE" id="PS00687">
    <property type="entry name" value="ALDEHYDE_DEHYDR_GLU"/>
    <property type="match status" value="1"/>
</dbReference>
<dbReference type="SUPFAM" id="SSF53720">
    <property type="entry name" value="ALDH-like"/>
    <property type="match status" value="1"/>
</dbReference>
<dbReference type="InterPro" id="IPR016162">
    <property type="entry name" value="Ald_DH_N"/>
</dbReference>
<dbReference type="PANTHER" id="PTHR42804:SF1">
    <property type="entry name" value="ALDEHYDE DEHYDROGENASE-RELATED"/>
    <property type="match status" value="1"/>
</dbReference>
<dbReference type="PANTHER" id="PTHR42804">
    <property type="entry name" value="ALDEHYDE DEHYDROGENASE"/>
    <property type="match status" value="1"/>
</dbReference>
<dbReference type="Pfam" id="PF00171">
    <property type="entry name" value="Aldedh"/>
    <property type="match status" value="1"/>
</dbReference>
<comment type="similarity">
    <text evidence="1 4">Belongs to the aldehyde dehydrogenase family.</text>
</comment>
<name>A0ABP4EHQ9_9ACTN</name>
<feature type="domain" description="Aldehyde dehydrogenase" evidence="5">
    <location>
        <begin position="19"/>
        <end position="482"/>
    </location>
</feature>
<evidence type="ECO:0000313" key="7">
    <source>
        <dbReference type="Proteomes" id="UP001501581"/>
    </source>
</evidence>
<evidence type="ECO:0000259" key="5">
    <source>
        <dbReference type="Pfam" id="PF00171"/>
    </source>
</evidence>
<evidence type="ECO:0000256" key="4">
    <source>
        <dbReference type="RuleBase" id="RU003345"/>
    </source>
</evidence>
<protein>
    <submittedName>
        <fullName evidence="6">Aldehyde dehydrogenase family protein</fullName>
    </submittedName>
</protein>
<evidence type="ECO:0000313" key="6">
    <source>
        <dbReference type="EMBL" id="GAA1109862.1"/>
    </source>
</evidence>
<dbReference type="InterPro" id="IPR029510">
    <property type="entry name" value="Ald_DH_CS_GLU"/>
</dbReference>
<keyword evidence="7" id="KW-1185">Reference proteome</keyword>
<dbReference type="Gene3D" id="3.40.605.10">
    <property type="entry name" value="Aldehyde Dehydrogenase, Chain A, domain 1"/>
    <property type="match status" value="1"/>
</dbReference>
<evidence type="ECO:0000256" key="1">
    <source>
        <dbReference type="ARBA" id="ARBA00009986"/>
    </source>
</evidence>
<accession>A0ABP4EHQ9</accession>
<dbReference type="Proteomes" id="UP001501581">
    <property type="component" value="Unassembled WGS sequence"/>
</dbReference>
<dbReference type="InterPro" id="IPR016161">
    <property type="entry name" value="Ald_DH/histidinol_DH"/>
</dbReference>
<dbReference type="InterPro" id="IPR016163">
    <property type="entry name" value="Ald_DH_C"/>
</dbReference>
<feature type="active site" evidence="3">
    <location>
        <position position="255"/>
    </location>
</feature>